<dbReference type="Proteomes" id="UP000251647">
    <property type="component" value="Unassembled WGS sequence"/>
</dbReference>
<evidence type="ECO:0000313" key="1">
    <source>
        <dbReference type="EMBL" id="SPY29115.1"/>
    </source>
</evidence>
<reference evidence="1 2" key="1">
    <citation type="submission" date="2018-06" db="EMBL/GenBank/DDBJ databases">
        <authorList>
            <consortium name="Pathogen Informatics"/>
            <person name="Doyle S."/>
        </authorList>
    </citation>
    <scope>NUCLEOTIDE SEQUENCE [LARGE SCALE GENOMIC DNA]</scope>
    <source>
        <strain evidence="1 2">NCTC11647</strain>
    </source>
</reference>
<sequence>MPSYKKSIKRYYKLMTFNPIELIIPLAIVFFHLSIAILNIETNQYALALMMLIWGSVLMYAHIIGVFKYRKSELNLIRDIREIRNNFRKLEK</sequence>
<proteinExistence type="predicted"/>
<evidence type="ECO:0000313" key="2">
    <source>
        <dbReference type="Proteomes" id="UP000251647"/>
    </source>
</evidence>
<dbReference type="AlphaFoldDB" id="A0A2T3QI23"/>
<organism evidence="1 2">
    <name type="scientific">Photobacterium damselae</name>
    <dbReference type="NCBI Taxonomy" id="38293"/>
    <lineage>
        <taxon>Bacteria</taxon>
        <taxon>Pseudomonadati</taxon>
        <taxon>Pseudomonadota</taxon>
        <taxon>Gammaproteobacteria</taxon>
        <taxon>Vibrionales</taxon>
        <taxon>Vibrionaceae</taxon>
        <taxon>Photobacterium</taxon>
    </lineage>
</organism>
<protein>
    <submittedName>
        <fullName evidence="1">Uncharacterized protein</fullName>
    </submittedName>
</protein>
<accession>A0A2T3QI23</accession>
<dbReference type="RefSeq" id="WP_036763291.1">
    <property type="nucleotide sequence ID" value="NZ_PYOG01000016.1"/>
</dbReference>
<dbReference type="EMBL" id="UATL01000001">
    <property type="protein sequence ID" value="SPY29115.1"/>
    <property type="molecule type" value="Genomic_DNA"/>
</dbReference>
<gene>
    <name evidence="1" type="ORF">NCTC11647_02272</name>
</gene>
<name>A0A2T3QI23_PHODM</name>